<dbReference type="Pfam" id="PF00566">
    <property type="entry name" value="RabGAP-TBC"/>
    <property type="match status" value="1"/>
</dbReference>
<keyword evidence="1" id="KW-0175">Coiled coil</keyword>
<feature type="compositionally biased region" description="Polar residues" evidence="2">
    <location>
        <begin position="692"/>
        <end position="702"/>
    </location>
</feature>
<dbReference type="Proteomes" id="UP000887540">
    <property type="component" value="Unplaced"/>
</dbReference>
<sequence length="702" mass="79901">MKTSNLAELAARTKSEDCVSPKQDNIHSPPFRKGHFRRSSYESAKIQLDHIKYSGRRGPLYVGRVNSLNSCDLNEAARSTQTVVTFNLDRDRDRECSTSFASIETVPTMDSGLGSVCSKRSSLDRRSQTSNSHFECCSTSDFDSHSSPRLCDDAGFVEEEEEDVELHSRNRDSKLKPNNQQDQSKRRIVLPALNIAKTLFSRNRQSEITSKLWRPNNRIFKESNCISTTGLIFENRPSNLPAKSEEEAAKHRALYQELIEQAKKKEAKEAKEQKRLRELQRKMEDQVAASCKIWVEQILPKWAEIKTSKKCKELWWQGIPSLVRGKVWSLVIGNDLNLTPDLYEICCNRAKMKLEEINKMRAERSISNPIGGAPPSPTNRENTIDSIQLDVGRTFPHLGIFQEGGPYYDLLINLLGAYVCYRPDIGYVQSMSFIAAVLLLQMDPYPAFVAFANLLNRPLQVSFFRLKKPQMTAYFIAFDQFFEQELPELYAHFDAHDVRSDIYLIEWIYTMFAKSLPLDVTCRIWDVYLRDDEDFIFKTAIGILRTFEQHLLSLEFDEIVHFLCHIPDSLTSVELFANIEPLMKPYINTGETAKCKRSFVQILAEVNERVHPYHHLYATEGISMLTLDPNLCTNGLSSSNSTSSGLSTSTHTSISGIKISRSLSFFLRDMLKSPPAASSEQSFTLKKENGMPMSSSSCNLSN</sequence>
<evidence type="ECO:0000313" key="4">
    <source>
        <dbReference type="Proteomes" id="UP000887540"/>
    </source>
</evidence>
<name>A0A914EHK6_9BILA</name>
<dbReference type="Gene3D" id="1.10.8.270">
    <property type="entry name" value="putative rabgap domain of human tbc1 domain family member 14 like domains"/>
    <property type="match status" value="1"/>
</dbReference>
<dbReference type="GO" id="GO:0016192">
    <property type="term" value="P:vesicle-mediated transport"/>
    <property type="evidence" value="ECO:0007669"/>
    <property type="project" value="UniProtKB-ARBA"/>
</dbReference>
<dbReference type="Gene3D" id="1.10.472.80">
    <property type="entry name" value="Ypt/Rab-GAP domain of gyp1p, domain 3"/>
    <property type="match status" value="1"/>
</dbReference>
<feature type="domain" description="Rab-GAP TBC" evidence="3">
    <location>
        <begin position="318"/>
        <end position="532"/>
    </location>
</feature>
<organism evidence="4 5">
    <name type="scientific">Acrobeloides nanus</name>
    <dbReference type="NCBI Taxonomy" id="290746"/>
    <lineage>
        <taxon>Eukaryota</taxon>
        <taxon>Metazoa</taxon>
        <taxon>Ecdysozoa</taxon>
        <taxon>Nematoda</taxon>
        <taxon>Chromadorea</taxon>
        <taxon>Rhabditida</taxon>
        <taxon>Tylenchina</taxon>
        <taxon>Cephalobomorpha</taxon>
        <taxon>Cephaloboidea</taxon>
        <taxon>Cephalobidae</taxon>
        <taxon>Acrobeloides</taxon>
    </lineage>
</organism>
<dbReference type="FunFam" id="1.10.472.80:FF:000006">
    <property type="entry name" value="TBC1 domain family member 14"/>
    <property type="match status" value="1"/>
</dbReference>
<dbReference type="FunFam" id="1.10.10.750:FF:000005">
    <property type="entry name" value="TBC1 domain family member 14"/>
    <property type="match status" value="1"/>
</dbReference>
<dbReference type="WBParaSite" id="ACRNAN_scaffold84.g27815.t1">
    <property type="protein sequence ID" value="ACRNAN_scaffold84.g27815.t1"/>
    <property type="gene ID" value="ACRNAN_scaffold84.g27815"/>
</dbReference>
<feature type="coiled-coil region" evidence="1">
    <location>
        <begin position="248"/>
        <end position="289"/>
    </location>
</feature>
<dbReference type="FunFam" id="1.10.8.270:FF:000008">
    <property type="entry name" value="Putative TBC1 domain family member 14"/>
    <property type="match status" value="1"/>
</dbReference>
<dbReference type="PANTHER" id="PTHR47219:SF15">
    <property type="entry name" value="TBC1 DOMAIN FAMILY MEMBER 12 ISOFORM X1"/>
    <property type="match status" value="1"/>
</dbReference>
<evidence type="ECO:0000313" key="5">
    <source>
        <dbReference type="WBParaSite" id="ACRNAN_scaffold84.g27815.t1"/>
    </source>
</evidence>
<dbReference type="GO" id="GO:0031410">
    <property type="term" value="C:cytoplasmic vesicle"/>
    <property type="evidence" value="ECO:0007669"/>
    <property type="project" value="UniProtKB-ARBA"/>
</dbReference>
<dbReference type="GO" id="GO:0031267">
    <property type="term" value="F:small GTPase binding"/>
    <property type="evidence" value="ECO:0007669"/>
    <property type="project" value="TreeGrafter"/>
</dbReference>
<feature type="region of interest" description="Disordered" evidence="2">
    <location>
        <begin position="677"/>
        <end position="702"/>
    </location>
</feature>
<dbReference type="PANTHER" id="PTHR47219">
    <property type="entry name" value="RAB GTPASE-ACTIVATING PROTEIN 1-LIKE"/>
    <property type="match status" value="1"/>
</dbReference>
<accession>A0A914EHK6</accession>
<dbReference type="GO" id="GO:0005773">
    <property type="term" value="C:vacuole"/>
    <property type="evidence" value="ECO:0007669"/>
    <property type="project" value="UniProtKB-ARBA"/>
</dbReference>
<feature type="compositionally biased region" description="Basic and acidic residues" evidence="2">
    <location>
        <begin position="165"/>
        <end position="175"/>
    </location>
</feature>
<feature type="region of interest" description="Disordered" evidence="2">
    <location>
        <begin position="12"/>
        <end position="31"/>
    </location>
</feature>
<reference evidence="5" key="1">
    <citation type="submission" date="2022-11" db="UniProtKB">
        <authorList>
            <consortium name="WormBaseParasite"/>
        </authorList>
    </citation>
    <scope>IDENTIFICATION</scope>
</reference>
<dbReference type="PROSITE" id="PS50086">
    <property type="entry name" value="TBC_RABGAP"/>
    <property type="match status" value="1"/>
</dbReference>
<dbReference type="Gene3D" id="1.10.10.750">
    <property type="entry name" value="Ypt/Rab-GAP domain of gyp1p, domain 1"/>
    <property type="match status" value="1"/>
</dbReference>
<dbReference type="GO" id="GO:0005096">
    <property type="term" value="F:GTPase activator activity"/>
    <property type="evidence" value="ECO:0007669"/>
    <property type="project" value="TreeGrafter"/>
</dbReference>
<protein>
    <submittedName>
        <fullName evidence="5">Rab-GAP TBC domain-containing protein</fullName>
    </submittedName>
</protein>
<dbReference type="InterPro" id="IPR035969">
    <property type="entry name" value="Rab-GAP_TBC_sf"/>
</dbReference>
<evidence type="ECO:0000256" key="1">
    <source>
        <dbReference type="SAM" id="Coils"/>
    </source>
</evidence>
<dbReference type="InterPro" id="IPR000195">
    <property type="entry name" value="Rab-GAP-TBC_dom"/>
</dbReference>
<keyword evidence="4" id="KW-1185">Reference proteome</keyword>
<dbReference type="AlphaFoldDB" id="A0A914EHK6"/>
<dbReference type="SUPFAM" id="SSF47923">
    <property type="entry name" value="Ypt/Rab-GAP domain of gyp1p"/>
    <property type="match status" value="2"/>
</dbReference>
<evidence type="ECO:0000259" key="3">
    <source>
        <dbReference type="PROSITE" id="PS50086"/>
    </source>
</evidence>
<dbReference type="InterPro" id="IPR050302">
    <property type="entry name" value="Rab_GAP_TBC_domain"/>
</dbReference>
<dbReference type="SMART" id="SM00164">
    <property type="entry name" value="TBC"/>
    <property type="match status" value="1"/>
</dbReference>
<evidence type="ECO:0000256" key="2">
    <source>
        <dbReference type="SAM" id="MobiDB-lite"/>
    </source>
</evidence>
<proteinExistence type="predicted"/>
<feature type="region of interest" description="Disordered" evidence="2">
    <location>
        <begin position="162"/>
        <end position="187"/>
    </location>
</feature>